<gene>
    <name evidence="4" type="ORF">C5Y96_13285</name>
</gene>
<evidence type="ECO:0000256" key="2">
    <source>
        <dbReference type="SAM" id="Phobius"/>
    </source>
</evidence>
<feature type="transmembrane region" description="Helical" evidence="2">
    <location>
        <begin position="27"/>
        <end position="47"/>
    </location>
</feature>
<dbReference type="InterPro" id="IPR045584">
    <property type="entry name" value="Pilin-like"/>
</dbReference>
<evidence type="ECO:0000313" key="5">
    <source>
        <dbReference type="Proteomes" id="UP000240009"/>
    </source>
</evidence>
<dbReference type="RefSeq" id="WP_105354040.1">
    <property type="nucleotide sequence ID" value="NZ_PUIA01000037.1"/>
</dbReference>
<comment type="caution">
    <text evidence="4">The sequence shown here is derived from an EMBL/GenBank/DDBJ whole genome shotgun (WGS) entry which is preliminary data.</text>
</comment>
<dbReference type="InterPro" id="IPR011453">
    <property type="entry name" value="DUF1559"/>
</dbReference>
<keyword evidence="2" id="KW-0472">Membrane</keyword>
<dbReference type="Proteomes" id="UP000240009">
    <property type="component" value="Unassembled WGS sequence"/>
</dbReference>
<evidence type="ECO:0000256" key="1">
    <source>
        <dbReference type="SAM" id="MobiDB-lite"/>
    </source>
</evidence>
<accession>A0A2S8FGL4</accession>
<name>A0A2S8FGL4_9BACT</name>
<keyword evidence="2" id="KW-1133">Transmembrane helix</keyword>
<keyword evidence="2" id="KW-0812">Transmembrane</keyword>
<evidence type="ECO:0000259" key="3">
    <source>
        <dbReference type="Pfam" id="PF07596"/>
    </source>
</evidence>
<feature type="region of interest" description="Disordered" evidence="1">
    <location>
        <begin position="1"/>
        <end position="20"/>
    </location>
</feature>
<protein>
    <recommendedName>
        <fullName evidence="3">DUF1559 domain-containing protein</fullName>
    </recommendedName>
</protein>
<dbReference type="SUPFAM" id="SSF54523">
    <property type="entry name" value="Pili subunits"/>
    <property type="match status" value="1"/>
</dbReference>
<dbReference type="PANTHER" id="PTHR30093:SF2">
    <property type="entry name" value="TYPE II SECRETION SYSTEM PROTEIN H"/>
    <property type="match status" value="1"/>
</dbReference>
<dbReference type="Pfam" id="PF07596">
    <property type="entry name" value="SBP_bac_10"/>
    <property type="match status" value="1"/>
</dbReference>
<dbReference type="EMBL" id="PUIA01000037">
    <property type="protein sequence ID" value="PQO31309.1"/>
    <property type="molecule type" value="Genomic_DNA"/>
</dbReference>
<evidence type="ECO:0000313" key="4">
    <source>
        <dbReference type="EMBL" id="PQO31309.1"/>
    </source>
</evidence>
<sequence length="260" mass="29262">MNDPNPFDSPHGQPTEPEPKKWWQPTVVEWFVIAGIILVLVGLLLPSRTHSYGGGRRSWTSNNLKNIGLALHNYHDTYGSLPPVVVTDSEGRPLYSWRVLLLPFLEQKGLYDQFDLSLPWDSETNRPLAEMVPSLFESPYLDTETYPGMTTYLAVVDSQGKQTIMLPQEGRSFDEVPCELGRVAMVVERIEHPVIWTKPGDITPFELIDAAKIEQNDLSYFPVLLGDGAVQWMPKDDPKQLKECLLCPELGGAEQATARE</sequence>
<organism evidence="4 5">
    <name type="scientific">Blastopirellula marina</name>
    <dbReference type="NCBI Taxonomy" id="124"/>
    <lineage>
        <taxon>Bacteria</taxon>
        <taxon>Pseudomonadati</taxon>
        <taxon>Planctomycetota</taxon>
        <taxon>Planctomycetia</taxon>
        <taxon>Pirellulales</taxon>
        <taxon>Pirellulaceae</taxon>
        <taxon>Blastopirellula</taxon>
    </lineage>
</organism>
<dbReference type="OrthoDB" id="285651at2"/>
<dbReference type="PANTHER" id="PTHR30093">
    <property type="entry name" value="GENERAL SECRETION PATHWAY PROTEIN G"/>
    <property type="match status" value="1"/>
</dbReference>
<reference evidence="4 5" key="1">
    <citation type="submission" date="2018-02" db="EMBL/GenBank/DDBJ databases">
        <title>Comparative genomes isolates from brazilian mangrove.</title>
        <authorList>
            <person name="Araujo J.E."/>
            <person name="Taketani R.G."/>
            <person name="Silva M.C.P."/>
            <person name="Loureco M.V."/>
            <person name="Andreote F.D."/>
        </authorList>
    </citation>
    <scope>NUCLEOTIDE SEQUENCE [LARGE SCALE GENOMIC DNA]</scope>
    <source>
        <strain evidence="4 5">HEX-2 MGV</strain>
    </source>
</reference>
<proteinExistence type="predicted"/>
<dbReference type="AlphaFoldDB" id="A0A2S8FGL4"/>
<feature type="domain" description="DUF1559" evidence="3">
    <location>
        <begin position="56"/>
        <end position="132"/>
    </location>
</feature>